<proteinExistence type="inferred from homology"/>
<dbReference type="AlphaFoldDB" id="A0AAP0I102"/>
<comment type="caution">
    <text evidence="3">The sequence shown here is derived from an EMBL/GenBank/DDBJ whole genome shotgun (WGS) entry which is preliminary data.</text>
</comment>
<dbReference type="InterPro" id="IPR031322">
    <property type="entry name" value="Shikimate/glucono_kinase"/>
</dbReference>
<dbReference type="EMBL" id="JBBNAG010000009">
    <property type="protein sequence ID" value="KAK9104071.1"/>
    <property type="molecule type" value="Genomic_DNA"/>
</dbReference>
<protein>
    <recommendedName>
        <fullName evidence="5">Inactive shikimate kinase like 1, chloroplastic</fullName>
    </recommendedName>
</protein>
<dbReference type="SUPFAM" id="SSF52540">
    <property type="entry name" value="P-loop containing nucleoside triphosphate hydrolases"/>
    <property type="match status" value="1"/>
</dbReference>
<dbReference type="GO" id="GO:0005829">
    <property type="term" value="C:cytosol"/>
    <property type="evidence" value="ECO:0007669"/>
    <property type="project" value="TreeGrafter"/>
</dbReference>
<dbReference type="Gene3D" id="3.40.50.300">
    <property type="entry name" value="P-loop containing nucleotide triphosphate hydrolases"/>
    <property type="match status" value="1"/>
</dbReference>
<organism evidence="3 4">
    <name type="scientific">Stephania cephalantha</name>
    <dbReference type="NCBI Taxonomy" id="152367"/>
    <lineage>
        <taxon>Eukaryota</taxon>
        <taxon>Viridiplantae</taxon>
        <taxon>Streptophyta</taxon>
        <taxon>Embryophyta</taxon>
        <taxon>Tracheophyta</taxon>
        <taxon>Spermatophyta</taxon>
        <taxon>Magnoliopsida</taxon>
        <taxon>Ranunculales</taxon>
        <taxon>Menispermaceae</taxon>
        <taxon>Menispermoideae</taxon>
        <taxon>Cissampelideae</taxon>
        <taxon>Stephania</taxon>
    </lineage>
</organism>
<dbReference type="PRINTS" id="PR01100">
    <property type="entry name" value="SHIKIMTKNASE"/>
</dbReference>
<reference evidence="3 4" key="1">
    <citation type="submission" date="2024-01" db="EMBL/GenBank/DDBJ databases">
        <title>Genome assemblies of Stephania.</title>
        <authorList>
            <person name="Yang L."/>
        </authorList>
    </citation>
    <scope>NUCLEOTIDE SEQUENCE [LARGE SCALE GENOMIC DNA]</scope>
    <source>
        <strain evidence="3">JXDWG</strain>
        <tissue evidence="3">Leaf</tissue>
    </source>
</reference>
<comment type="similarity">
    <text evidence="2">Belongs to the shikimate kinase family.</text>
</comment>
<gene>
    <name evidence="3" type="ORF">Scep_020915</name>
</gene>
<dbReference type="Proteomes" id="UP001419268">
    <property type="component" value="Unassembled WGS sequence"/>
</dbReference>
<dbReference type="PANTHER" id="PTHR21087:SF4">
    <property type="entry name" value="INACTIVE SHIKIMATE KINASE LIKE 1, CHLOROPLASTIC-RELATED"/>
    <property type="match status" value="1"/>
</dbReference>
<dbReference type="Pfam" id="PF01202">
    <property type="entry name" value="SKI"/>
    <property type="match status" value="1"/>
</dbReference>
<dbReference type="FunFam" id="3.40.50.300:FF:001033">
    <property type="entry name" value="Shikimate kinase 2, chloroplastic"/>
    <property type="match status" value="1"/>
</dbReference>
<evidence type="ECO:0000256" key="2">
    <source>
        <dbReference type="ARBA" id="ARBA00006997"/>
    </source>
</evidence>
<evidence type="ECO:0000313" key="3">
    <source>
        <dbReference type="EMBL" id="KAK9104071.1"/>
    </source>
</evidence>
<name>A0AAP0I102_9MAGN</name>
<dbReference type="PANTHER" id="PTHR21087">
    <property type="entry name" value="SHIKIMATE KINASE"/>
    <property type="match status" value="1"/>
</dbReference>
<evidence type="ECO:0000256" key="1">
    <source>
        <dbReference type="ARBA" id="ARBA00004229"/>
    </source>
</evidence>
<evidence type="ECO:0000313" key="4">
    <source>
        <dbReference type="Proteomes" id="UP001419268"/>
    </source>
</evidence>
<sequence>MEITLVHSSWRNLHFRHPPLHYEPSTPSHNSLTFSKSLLRHPKLSISKKSVNCSNPPFQSSLSRCSLNDEFAGVESDFELSKSLAVKTKAMEISPELKGTSVFLVGMDNTMKADIGKVLADALRYYYFDSNGLVEQLAGGDTTYKSLIEEDEKGFRESETEVLKQLSSMGRLVVCTGAGAVHSSTNLAFLRHGLSIWIDVPLFMIGKEVLDAALSVSSSSEVLDELTGLYERMKDGYATADAKISLQKVATELGYDDMESVSVEDMAFEALKEIEKLTRVKKMMEAAARPF</sequence>
<comment type="subcellular location">
    <subcellularLocation>
        <location evidence="1">Plastid</location>
        <location evidence="1">Chloroplast</location>
    </subcellularLocation>
</comment>
<dbReference type="GO" id="GO:0009507">
    <property type="term" value="C:chloroplast"/>
    <property type="evidence" value="ECO:0007669"/>
    <property type="project" value="UniProtKB-SubCell"/>
</dbReference>
<dbReference type="InterPro" id="IPR027417">
    <property type="entry name" value="P-loop_NTPase"/>
</dbReference>
<accession>A0AAP0I102</accession>
<keyword evidence="4" id="KW-1185">Reference proteome</keyword>
<evidence type="ECO:0008006" key="5">
    <source>
        <dbReference type="Google" id="ProtNLM"/>
    </source>
</evidence>